<dbReference type="AlphaFoldDB" id="A0A7X5X2Y5"/>
<reference evidence="2 3" key="1">
    <citation type="submission" date="2020-02" db="EMBL/GenBank/DDBJ databases">
        <title>Streptomyces malaysiensis DSM14702 (JHCC583434, PFL_A843) Genome sequencing and assembly.</title>
        <authorList>
            <person name="Samborskyy M."/>
        </authorList>
    </citation>
    <scope>NUCLEOTIDE SEQUENCE [LARGE SCALE GENOMIC DNA]</scope>
    <source>
        <strain evidence="2 3">DSM 14702</strain>
    </source>
</reference>
<name>A0A7X5X2Y5_STRMQ</name>
<feature type="region of interest" description="Disordered" evidence="1">
    <location>
        <begin position="200"/>
        <end position="232"/>
    </location>
</feature>
<dbReference type="InterPro" id="IPR036388">
    <property type="entry name" value="WH-like_DNA-bd_sf"/>
</dbReference>
<accession>A0A7X5X2Y5</accession>
<organism evidence="2 3">
    <name type="scientific">Streptomyces malaysiensis</name>
    <dbReference type="NCBI Taxonomy" id="92644"/>
    <lineage>
        <taxon>Bacteria</taxon>
        <taxon>Bacillati</taxon>
        <taxon>Actinomycetota</taxon>
        <taxon>Actinomycetes</taxon>
        <taxon>Kitasatosporales</taxon>
        <taxon>Streptomycetaceae</taxon>
        <taxon>Streptomyces</taxon>
        <taxon>Streptomyces violaceusniger group</taxon>
    </lineage>
</organism>
<evidence type="ECO:0000313" key="2">
    <source>
        <dbReference type="EMBL" id="NIY65582.1"/>
    </source>
</evidence>
<evidence type="ECO:0008006" key="4">
    <source>
        <dbReference type="Google" id="ProtNLM"/>
    </source>
</evidence>
<dbReference type="Gene3D" id="1.10.10.10">
    <property type="entry name" value="Winged helix-like DNA-binding domain superfamily/Winged helix DNA-binding domain"/>
    <property type="match status" value="1"/>
</dbReference>
<proteinExistence type="predicted"/>
<sequence>MPPEPAPTPARRAVSSLDHRLEAVTGHAIDTLWAYRDRGVLDEPHAHLVDRHRELAKTQTGVTFYLRLLNRLSSGEFDVDDALFTRIDRTVKQLQEATDAREAAARKVLAALEPIEAAAAASVLDTKQLSTDDQAALLAIAGGAKLYEHLLTGRMSVTAASGTRIPHVKLQRLEDAGLVVRDTDHPVHAGQTVSLTDAGRAALSAARRTPTTQAPTLPARPGTSPPTPAQRR</sequence>
<feature type="compositionally biased region" description="Low complexity" evidence="1">
    <location>
        <begin position="205"/>
        <end position="221"/>
    </location>
</feature>
<dbReference type="Proteomes" id="UP000536624">
    <property type="component" value="Unassembled WGS sequence"/>
</dbReference>
<dbReference type="RefSeq" id="WP_167501662.1">
    <property type="nucleotide sequence ID" value="NZ_JAALLH010000001.1"/>
</dbReference>
<dbReference type="EMBL" id="JAALLH010000001">
    <property type="protein sequence ID" value="NIY65582.1"/>
    <property type="molecule type" value="Genomic_DNA"/>
</dbReference>
<comment type="caution">
    <text evidence="2">The sequence shown here is derived from an EMBL/GenBank/DDBJ whole genome shotgun (WGS) entry which is preliminary data.</text>
</comment>
<feature type="compositionally biased region" description="Pro residues" evidence="1">
    <location>
        <begin position="223"/>
        <end position="232"/>
    </location>
</feature>
<evidence type="ECO:0000256" key="1">
    <source>
        <dbReference type="SAM" id="MobiDB-lite"/>
    </source>
</evidence>
<gene>
    <name evidence="2" type="ORF">SMALB_3586</name>
</gene>
<evidence type="ECO:0000313" key="3">
    <source>
        <dbReference type="Proteomes" id="UP000536624"/>
    </source>
</evidence>
<protein>
    <recommendedName>
        <fullName evidence="4">MarR family transcriptional regulator</fullName>
    </recommendedName>
</protein>